<organism evidence="10 11">
    <name type="scientific">Leucobacter chromiisoli</name>
    <dbReference type="NCBI Taxonomy" id="2796471"/>
    <lineage>
        <taxon>Bacteria</taxon>
        <taxon>Bacillati</taxon>
        <taxon>Actinomycetota</taxon>
        <taxon>Actinomycetes</taxon>
        <taxon>Micrococcales</taxon>
        <taxon>Microbacteriaceae</taxon>
        <taxon>Leucobacter</taxon>
    </lineage>
</organism>
<gene>
    <name evidence="10" type="ORF">JD276_11715</name>
</gene>
<dbReference type="EMBL" id="JAEHOH010000015">
    <property type="protein sequence ID" value="MBK0419701.1"/>
    <property type="molecule type" value="Genomic_DNA"/>
</dbReference>
<evidence type="ECO:0000256" key="1">
    <source>
        <dbReference type="ARBA" id="ARBA00022448"/>
    </source>
</evidence>
<accession>A0A934Q9M1</accession>
<evidence type="ECO:0000256" key="8">
    <source>
        <dbReference type="ARBA" id="ARBA00023136"/>
    </source>
</evidence>
<dbReference type="Gene3D" id="3.40.50.300">
    <property type="entry name" value="P-loop containing nucleotide triphosphate hydrolases"/>
    <property type="match status" value="1"/>
</dbReference>
<dbReference type="InterPro" id="IPR017871">
    <property type="entry name" value="ABC_transporter-like_CS"/>
</dbReference>
<evidence type="ECO:0000313" key="11">
    <source>
        <dbReference type="Proteomes" id="UP000608530"/>
    </source>
</evidence>
<dbReference type="Proteomes" id="UP000608530">
    <property type="component" value="Unassembled WGS sequence"/>
</dbReference>
<keyword evidence="3" id="KW-0410">Iron transport</keyword>
<dbReference type="PANTHER" id="PTHR42781">
    <property type="entry name" value="SPERMIDINE/PUTRESCINE IMPORT ATP-BINDING PROTEIN POTA"/>
    <property type="match status" value="1"/>
</dbReference>
<keyword evidence="5 10" id="KW-0067">ATP-binding</keyword>
<dbReference type="InterPro" id="IPR003593">
    <property type="entry name" value="AAA+_ATPase"/>
</dbReference>
<evidence type="ECO:0000256" key="7">
    <source>
        <dbReference type="ARBA" id="ARBA00023065"/>
    </source>
</evidence>
<dbReference type="GO" id="GO:0005524">
    <property type="term" value="F:ATP binding"/>
    <property type="evidence" value="ECO:0007669"/>
    <property type="project" value="UniProtKB-KW"/>
</dbReference>
<dbReference type="PROSITE" id="PS50893">
    <property type="entry name" value="ABC_TRANSPORTER_2"/>
    <property type="match status" value="1"/>
</dbReference>
<keyword evidence="8" id="KW-0472">Membrane</keyword>
<keyword evidence="4" id="KW-0547">Nucleotide-binding</keyword>
<evidence type="ECO:0000256" key="4">
    <source>
        <dbReference type="ARBA" id="ARBA00022741"/>
    </source>
</evidence>
<dbReference type="SMART" id="SM00382">
    <property type="entry name" value="AAA"/>
    <property type="match status" value="1"/>
</dbReference>
<keyword evidence="11" id="KW-1185">Reference proteome</keyword>
<sequence length="225" mass="24177">MTRSNGLSVRDIVVRYPAEGRSGRAAPPAVDGASFAVGRGEVLALLGPSGCGKSTLLRAVAGLEPLERGTVEWDGEDLAAVPTHRRGFGLMFQDGQLFAHRSVAENVAYGLRVQRLPRDRREARVADLLALVGLPGMGSRAVTSLSGGERQRVALARSLAPEPRMLLLDEPLSALDRELRVRLADELAALLRETGTTAILVTHDEEEAATIADRTIRMREGRLVA</sequence>
<dbReference type="InterPro" id="IPR027417">
    <property type="entry name" value="P-loop_NTPase"/>
</dbReference>
<dbReference type="InterPro" id="IPR050093">
    <property type="entry name" value="ABC_SmlMolc_Importer"/>
</dbReference>
<evidence type="ECO:0000256" key="2">
    <source>
        <dbReference type="ARBA" id="ARBA00022475"/>
    </source>
</evidence>
<keyword evidence="7" id="KW-0406">Ion transport</keyword>
<evidence type="ECO:0000259" key="9">
    <source>
        <dbReference type="PROSITE" id="PS50893"/>
    </source>
</evidence>
<dbReference type="Pfam" id="PF00005">
    <property type="entry name" value="ABC_tran"/>
    <property type="match status" value="1"/>
</dbReference>
<evidence type="ECO:0000313" key="10">
    <source>
        <dbReference type="EMBL" id="MBK0419701.1"/>
    </source>
</evidence>
<dbReference type="GO" id="GO:0016020">
    <property type="term" value="C:membrane"/>
    <property type="evidence" value="ECO:0007669"/>
    <property type="project" value="InterPro"/>
</dbReference>
<evidence type="ECO:0000256" key="6">
    <source>
        <dbReference type="ARBA" id="ARBA00023004"/>
    </source>
</evidence>
<dbReference type="GO" id="GO:0015408">
    <property type="term" value="F:ABC-type ferric iron transporter activity"/>
    <property type="evidence" value="ECO:0007669"/>
    <property type="project" value="InterPro"/>
</dbReference>
<dbReference type="InterPro" id="IPR015853">
    <property type="entry name" value="ABC_transpr_FbpC"/>
</dbReference>
<keyword evidence="1" id="KW-0813">Transport</keyword>
<evidence type="ECO:0000256" key="5">
    <source>
        <dbReference type="ARBA" id="ARBA00022840"/>
    </source>
</evidence>
<dbReference type="CDD" id="cd03259">
    <property type="entry name" value="ABC_Carb_Solutes_like"/>
    <property type="match status" value="1"/>
</dbReference>
<keyword evidence="6" id="KW-0408">Iron</keyword>
<keyword evidence="2" id="KW-1003">Cell membrane</keyword>
<evidence type="ECO:0000256" key="3">
    <source>
        <dbReference type="ARBA" id="ARBA00022496"/>
    </source>
</evidence>
<dbReference type="GO" id="GO:0016887">
    <property type="term" value="F:ATP hydrolysis activity"/>
    <property type="evidence" value="ECO:0007669"/>
    <property type="project" value="InterPro"/>
</dbReference>
<feature type="domain" description="ABC transporter" evidence="9">
    <location>
        <begin position="7"/>
        <end position="224"/>
    </location>
</feature>
<dbReference type="RefSeq" id="WP_200115838.1">
    <property type="nucleotide sequence ID" value="NZ_JAEHOH010000015.1"/>
</dbReference>
<reference evidence="10" key="1">
    <citation type="submission" date="2020-12" db="EMBL/GenBank/DDBJ databases">
        <title>Leucobacter sp. CAS1, isolated from Chromium sludge.</title>
        <authorList>
            <person name="Xu Z."/>
        </authorList>
    </citation>
    <scope>NUCLEOTIDE SEQUENCE</scope>
    <source>
        <strain evidence="10">CSA1</strain>
    </source>
</reference>
<dbReference type="SUPFAM" id="SSF52540">
    <property type="entry name" value="P-loop containing nucleoside triphosphate hydrolases"/>
    <property type="match status" value="1"/>
</dbReference>
<dbReference type="InterPro" id="IPR003439">
    <property type="entry name" value="ABC_transporter-like_ATP-bd"/>
</dbReference>
<name>A0A934Q9M1_9MICO</name>
<dbReference type="PROSITE" id="PS00211">
    <property type="entry name" value="ABC_TRANSPORTER_1"/>
    <property type="match status" value="1"/>
</dbReference>
<dbReference type="PANTHER" id="PTHR42781:SF4">
    <property type="entry name" value="SPERMIDINE_PUTRESCINE IMPORT ATP-BINDING PROTEIN POTA"/>
    <property type="match status" value="1"/>
</dbReference>
<proteinExistence type="predicted"/>
<comment type="caution">
    <text evidence="10">The sequence shown here is derived from an EMBL/GenBank/DDBJ whole genome shotgun (WGS) entry which is preliminary data.</text>
</comment>
<protein>
    <submittedName>
        <fullName evidence="10">ABC transporter ATP-binding protein</fullName>
    </submittedName>
</protein>
<dbReference type="AlphaFoldDB" id="A0A934Q9M1"/>